<evidence type="ECO:0000313" key="2">
    <source>
        <dbReference type="WBParaSite" id="nRc.2.0.1.t41328-RA"/>
    </source>
</evidence>
<name>A0A915KUS6_ROMCU</name>
<evidence type="ECO:0000313" key="1">
    <source>
        <dbReference type="Proteomes" id="UP000887565"/>
    </source>
</evidence>
<keyword evidence="1" id="KW-1185">Reference proteome</keyword>
<organism evidence="1 2">
    <name type="scientific">Romanomermis culicivorax</name>
    <name type="common">Nematode worm</name>
    <dbReference type="NCBI Taxonomy" id="13658"/>
    <lineage>
        <taxon>Eukaryota</taxon>
        <taxon>Metazoa</taxon>
        <taxon>Ecdysozoa</taxon>
        <taxon>Nematoda</taxon>
        <taxon>Enoplea</taxon>
        <taxon>Dorylaimia</taxon>
        <taxon>Mermithida</taxon>
        <taxon>Mermithoidea</taxon>
        <taxon>Mermithidae</taxon>
        <taxon>Romanomermis</taxon>
    </lineage>
</organism>
<dbReference type="WBParaSite" id="nRc.2.0.1.t41328-RA">
    <property type="protein sequence ID" value="nRc.2.0.1.t41328-RA"/>
    <property type="gene ID" value="nRc.2.0.1.g41328"/>
</dbReference>
<dbReference type="AlphaFoldDB" id="A0A915KUS6"/>
<sequence length="128" mass="14533">KFKLIRFSATYFWLEHCTFTNDIEFSPILKLRCYDADTLFEENSFAFGSNSTVSSVLTIKPALLRPFADFRMGITTKDLPIFVEKVICLVGGNNDTSEKCSTDKNNTDKYHLNHSGTIEMCKLLASRS</sequence>
<accession>A0A915KUS6</accession>
<reference evidence="2" key="1">
    <citation type="submission" date="2022-11" db="UniProtKB">
        <authorList>
            <consortium name="WormBaseParasite"/>
        </authorList>
    </citation>
    <scope>IDENTIFICATION</scope>
</reference>
<protein>
    <submittedName>
        <fullName evidence="2">Uncharacterized protein</fullName>
    </submittedName>
</protein>
<dbReference type="Proteomes" id="UP000887565">
    <property type="component" value="Unplaced"/>
</dbReference>
<proteinExistence type="predicted"/>